<gene>
    <name evidence="1" type="ORF">DCAF_LOCUS13339</name>
</gene>
<accession>A0AAV1RNK1</accession>
<name>A0AAV1RNK1_9ROSI</name>
<reference evidence="1 2" key="1">
    <citation type="submission" date="2024-01" db="EMBL/GenBank/DDBJ databases">
        <authorList>
            <person name="Waweru B."/>
        </authorList>
    </citation>
    <scope>NUCLEOTIDE SEQUENCE [LARGE SCALE GENOMIC DNA]</scope>
</reference>
<proteinExistence type="predicted"/>
<dbReference type="Proteomes" id="UP001314170">
    <property type="component" value="Unassembled WGS sequence"/>
</dbReference>
<dbReference type="AlphaFoldDB" id="A0AAV1RNK1"/>
<evidence type="ECO:0000313" key="2">
    <source>
        <dbReference type="Proteomes" id="UP001314170"/>
    </source>
</evidence>
<sequence length="75" mass="8140">MGVSAIAWGASGELGTKKAWIARKSNHSYFRMRATPGNTALNHIFELGLKYSLSMSELSCGGRQKAELQNEGIPN</sequence>
<evidence type="ECO:0000313" key="1">
    <source>
        <dbReference type="EMBL" id="CAK7338295.1"/>
    </source>
</evidence>
<comment type="caution">
    <text evidence="1">The sequence shown here is derived from an EMBL/GenBank/DDBJ whole genome shotgun (WGS) entry which is preliminary data.</text>
</comment>
<organism evidence="1 2">
    <name type="scientific">Dovyalis caffra</name>
    <dbReference type="NCBI Taxonomy" id="77055"/>
    <lineage>
        <taxon>Eukaryota</taxon>
        <taxon>Viridiplantae</taxon>
        <taxon>Streptophyta</taxon>
        <taxon>Embryophyta</taxon>
        <taxon>Tracheophyta</taxon>
        <taxon>Spermatophyta</taxon>
        <taxon>Magnoliopsida</taxon>
        <taxon>eudicotyledons</taxon>
        <taxon>Gunneridae</taxon>
        <taxon>Pentapetalae</taxon>
        <taxon>rosids</taxon>
        <taxon>fabids</taxon>
        <taxon>Malpighiales</taxon>
        <taxon>Salicaceae</taxon>
        <taxon>Flacourtieae</taxon>
        <taxon>Dovyalis</taxon>
    </lineage>
</organism>
<protein>
    <submittedName>
        <fullName evidence="1">Uncharacterized protein</fullName>
    </submittedName>
</protein>
<keyword evidence="2" id="KW-1185">Reference proteome</keyword>
<dbReference type="EMBL" id="CAWUPB010001116">
    <property type="protein sequence ID" value="CAK7338295.1"/>
    <property type="molecule type" value="Genomic_DNA"/>
</dbReference>